<dbReference type="RefSeq" id="WP_101344348.1">
    <property type="nucleotide sequence ID" value="NZ_PJAI02000005.1"/>
</dbReference>
<proteinExistence type="predicted"/>
<feature type="transmembrane region" description="Helical" evidence="1">
    <location>
        <begin position="12"/>
        <end position="30"/>
    </location>
</feature>
<evidence type="ECO:0000313" key="3">
    <source>
        <dbReference type="Proteomes" id="UP000815846"/>
    </source>
</evidence>
<protein>
    <recommendedName>
        <fullName evidence="4">DUF4198 domain-containing protein</fullName>
    </recommendedName>
</protein>
<keyword evidence="1" id="KW-1133">Transmembrane helix</keyword>
<organism evidence="2 3">
    <name type="scientific">Colwellia echini</name>
    <dbReference type="NCBI Taxonomy" id="1982103"/>
    <lineage>
        <taxon>Bacteria</taxon>
        <taxon>Pseudomonadati</taxon>
        <taxon>Pseudomonadota</taxon>
        <taxon>Gammaproteobacteria</taxon>
        <taxon>Alteromonadales</taxon>
        <taxon>Colwelliaceae</taxon>
        <taxon>Colwellia</taxon>
    </lineage>
</organism>
<evidence type="ECO:0000313" key="2">
    <source>
        <dbReference type="EMBL" id="TYK66234.1"/>
    </source>
</evidence>
<dbReference type="EMBL" id="PJAI02000005">
    <property type="protein sequence ID" value="TYK66234.1"/>
    <property type="molecule type" value="Genomic_DNA"/>
</dbReference>
<gene>
    <name evidence="2" type="ORF">CWS31_006450</name>
</gene>
<reference evidence="2 3" key="1">
    <citation type="submission" date="2019-08" db="EMBL/GenBank/DDBJ databases">
        <title>Microbe sample from Colwellia echini.</title>
        <authorList>
            <person name="Christiansen L."/>
            <person name="Pathiraja D."/>
            <person name="Schultz-Johansen M."/>
            <person name="Choi I.-G."/>
            <person name="Stougaard P."/>
        </authorList>
    </citation>
    <scope>NUCLEOTIDE SEQUENCE [LARGE SCALE GENOMIC DNA]</scope>
    <source>
        <strain evidence="2 3">A3</strain>
    </source>
</reference>
<keyword evidence="1" id="KW-0812">Transmembrane</keyword>
<dbReference type="Proteomes" id="UP000815846">
    <property type="component" value="Unassembled WGS sequence"/>
</dbReference>
<evidence type="ECO:0000256" key="1">
    <source>
        <dbReference type="SAM" id="Phobius"/>
    </source>
</evidence>
<accession>A0ABY3MYS9</accession>
<name>A0ABY3MYS9_9GAMM</name>
<keyword evidence="3" id="KW-1185">Reference proteome</keyword>
<evidence type="ECO:0008006" key="4">
    <source>
        <dbReference type="Google" id="ProtNLM"/>
    </source>
</evidence>
<sequence>MNNIIINKTLKLFKYVTYFLAAFYLSNVYADEGFINLTATEIIGYQQSPTVYVELEVNKTRDLHVVIQTVDGSNPINRTMKRIKQSGKYHFEVEIDDLKPGKYRVVSYLTPKGKNWSDRIDQATPFNFEVINKPEYIKQISFSNQDKINFVKWPKKIIGTQEANLVIQFEITEPRDLHIKLLDSDNWKEHGAFKLPVVEPGNMSLPLSNLKADFPIGNYAWVVFLAPTGENEPVSEKFGKHFTLTDKATK</sequence>
<comment type="caution">
    <text evidence="2">The sequence shown here is derived from an EMBL/GenBank/DDBJ whole genome shotgun (WGS) entry which is preliminary data.</text>
</comment>
<keyword evidence="1" id="KW-0472">Membrane</keyword>